<organism evidence="1 3">
    <name type="scientific">Archangium gephyra</name>
    <dbReference type="NCBI Taxonomy" id="48"/>
    <lineage>
        <taxon>Bacteria</taxon>
        <taxon>Pseudomonadati</taxon>
        <taxon>Myxococcota</taxon>
        <taxon>Myxococcia</taxon>
        <taxon>Myxococcales</taxon>
        <taxon>Cystobacterineae</taxon>
        <taxon>Archangiaceae</taxon>
        <taxon>Archangium</taxon>
    </lineage>
</organism>
<dbReference type="Proteomes" id="UP000256345">
    <property type="component" value="Unassembled WGS sequence"/>
</dbReference>
<evidence type="ECO:0000313" key="2">
    <source>
        <dbReference type="EMBL" id="REG37355.1"/>
    </source>
</evidence>
<reference evidence="2 4" key="2">
    <citation type="submission" date="2018-08" db="EMBL/GenBank/DDBJ databases">
        <title>Genomic Encyclopedia of Archaeal and Bacterial Type Strains, Phase II (KMG-II): from individual species to whole genera.</title>
        <authorList>
            <person name="Goeker M."/>
        </authorList>
    </citation>
    <scope>NUCLEOTIDE SEQUENCE [LARGE SCALE GENOMIC DNA]</scope>
    <source>
        <strain evidence="2 4">DSM 2261</strain>
    </source>
</reference>
<dbReference type="EMBL" id="CP011509">
    <property type="protein sequence ID" value="AKJ04581.1"/>
    <property type="molecule type" value="Genomic_DNA"/>
</dbReference>
<dbReference type="KEGG" id="age:AA314_06207"/>
<name>A0AAC8QCI5_9BACT</name>
<dbReference type="RefSeq" id="WP_053066822.1">
    <property type="nucleotide sequence ID" value="NZ_CP011509.1"/>
</dbReference>
<dbReference type="EMBL" id="QUMU01000001">
    <property type="protein sequence ID" value="REG37355.1"/>
    <property type="molecule type" value="Genomic_DNA"/>
</dbReference>
<protein>
    <submittedName>
        <fullName evidence="1">Uncharacterized protein</fullName>
    </submittedName>
</protein>
<gene>
    <name evidence="1" type="ORF">AA314_06207</name>
    <name evidence="2" type="ORF">ATI61_101339</name>
</gene>
<reference evidence="1 3" key="1">
    <citation type="submission" date="2015-05" db="EMBL/GenBank/DDBJ databases">
        <title>Genome assembly of Archangium gephyra DSM 2261.</title>
        <authorList>
            <person name="Sharma G."/>
            <person name="Subramanian S."/>
        </authorList>
    </citation>
    <scope>NUCLEOTIDE SEQUENCE [LARGE SCALE GENOMIC DNA]</scope>
    <source>
        <strain evidence="1 3">DSM 2261</strain>
    </source>
</reference>
<evidence type="ECO:0000313" key="3">
    <source>
        <dbReference type="Proteomes" id="UP000035579"/>
    </source>
</evidence>
<sequence>MRRFPLRTLLLMTLALAAFIRLYFVTHRGERRAERPPPAPASASDQACRTLERALEGAVRAPGNPAASARARQQLDACPAPPVRACELGAALDARSQLEAGAPPLRELLETLCQRCQAGANPCASHVTRSVLGLMAGRPTDSSNLRWYLEHAGPGTPEACAEVARALLAPAALPQDSLTDAQKETLGQLAPVCAKAGQLPANVLHAAVVRGGVPALTQLVQEKPTTESAVLKPDRTVGTPGGEKSFDGQEATGVALAAAPQGERWQKDGALSAVFEPPVRQLSALRVRASGPGTLRAAVRTRDGLGKHDPDTKTSFVDPVACRFKGTGQWEPCALPVPLLDVEALSVFPDNGTLTLNEVEARGTR</sequence>
<accession>A0AAC8QCI5</accession>
<proteinExistence type="predicted"/>
<keyword evidence="4" id="KW-1185">Reference proteome</keyword>
<evidence type="ECO:0000313" key="4">
    <source>
        <dbReference type="Proteomes" id="UP000256345"/>
    </source>
</evidence>
<evidence type="ECO:0000313" key="1">
    <source>
        <dbReference type="EMBL" id="AKJ04581.1"/>
    </source>
</evidence>
<dbReference type="Proteomes" id="UP000035579">
    <property type="component" value="Chromosome"/>
</dbReference>
<dbReference type="AlphaFoldDB" id="A0AAC8QCI5"/>